<sequence length="441" mass="52118">MIELIKNWWNSLYVITALNNNNFDLAERRLAKLKIQKSPISGIAKLLNKKKQAETELEDAKQEIKKLKQEVIEFRQKVNFLELEQLFDNTDARGLLTPDSNLIDFITNSFHVVEHDRAKLQVTGIDRTVFDRFEHELSLFLTEAFKKNSTPKKREEIQKAIEDLEKLKKGIDPEYAFNFTPDVYLLKYFAENVYCNYLVWFLIYQAGLLPTNFNVLDLAAGPGTVAYGLALFLQSSHQFLQNPLFHISYYSLEAQANLQYRGFQFWRRYLESHPQPPNTYFRFDTANIFDYENFLEKLPRDFFDFVFISHCFFSDLQSRERSYKAYSKIIENCLKSNGKVVLVIQKSKLFKSQNFIVNQNKDIKKEQTLIVEFLENLGLRLEWYKYLTSTGSRTKIKNFYNFASNHLPLQTYLNPLKTKYLNLAYNSHYTLDDYVIFAKRI</sequence>
<gene>
    <name evidence="2" type="ORF">HCG48_22815</name>
</gene>
<dbReference type="InterPro" id="IPR029063">
    <property type="entry name" value="SAM-dependent_MTases_sf"/>
</dbReference>
<keyword evidence="1" id="KW-0175">Coiled coil</keyword>
<dbReference type="KEGG" id="oxy:HCG48_22815"/>
<evidence type="ECO:0000313" key="3">
    <source>
        <dbReference type="Proteomes" id="UP000500857"/>
    </source>
</evidence>
<protein>
    <submittedName>
        <fullName evidence="2">Photosystem II assembly protein</fullName>
    </submittedName>
</protein>
<keyword evidence="3" id="KW-1185">Reference proteome</keyword>
<dbReference type="Proteomes" id="UP000500857">
    <property type="component" value="Chromosome"/>
</dbReference>
<dbReference type="SUPFAM" id="SSF53335">
    <property type="entry name" value="S-adenosyl-L-methionine-dependent methyltransferases"/>
    <property type="match status" value="1"/>
</dbReference>
<dbReference type="AlphaFoldDB" id="A0A6H1U4X1"/>
<reference evidence="2 3" key="1">
    <citation type="submission" date="2020-04" db="EMBL/GenBank/DDBJ databases">
        <authorList>
            <person name="Basu S."/>
            <person name="Maruthanayagam V."/>
            <person name="Chakraborty S."/>
            <person name="Pramanik A."/>
            <person name="Mukherjee J."/>
            <person name="Brink B."/>
        </authorList>
    </citation>
    <scope>NUCLEOTIDE SEQUENCE [LARGE SCALE GENOMIC DNA]</scope>
    <source>
        <strain evidence="2 3">AP17</strain>
    </source>
</reference>
<name>A0A6H1U4X1_9CYAN</name>
<evidence type="ECO:0000313" key="2">
    <source>
        <dbReference type="EMBL" id="QIZ73083.1"/>
    </source>
</evidence>
<proteinExistence type="predicted"/>
<dbReference type="EMBL" id="CP051167">
    <property type="protein sequence ID" value="QIZ73083.1"/>
    <property type="molecule type" value="Genomic_DNA"/>
</dbReference>
<accession>A0A6H1U4X1</accession>
<organism evidence="2 3">
    <name type="scientific">Oxynema aestuarii AP17</name>
    <dbReference type="NCBI Taxonomy" id="2064643"/>
    <lineage>
        <taxon>Bacteria</taxon>
        <taxon>Bacillati</taxon>
        <taxon>Cyanobacteriota</taxon>
        <taxon>Cyanophyceae</taxon>
        <taxon>Oscillatoriophycideae</taxon>
        <taxon>Oscillatoriales</taxon>
        <taxon>Oscillatoriaceae</taxon>
        <taxon>Oxynema</taxon>
        <taxon>Oxynema aestuarii</taxon>
    </lineage>
</organism>
<evidence type="ECO:0000256" key="1">
    <source>
        <dbReference type="SAM" id="Coils"/>
    </source>
</evidence>
<feature type="coiled-coil region" evidence="1">
    <location>
        <begin position="43"/>
        <end position="84"/>
    </location>
</feature>
<dbReference type="RefSeq" id="WP_168571229.1">
    <property type="nucleotide sequence ID" value="NZ_CP051167.1"/>
</dbReference>
<dbReference type="Gene3D" id="3.40.50.150">
    <property type="entry name" value="Vaccinia Virus protein VP39"/>
    <property type="match status" value="1"/>
</dbReference>